<sequence length="90" mass="10166">FDLSVIQALQESEEIKAKTASLNVDSGIMTRNEARARFYNLSPTPGGDKITIRGKYITVVEGTEETEPVELTREDIWEIKAALGRERKKR</sequence>
<name>X1JJF3_9ZZZZ</name>
<organism evidence="1">
    <name type="scientific">marine sediment metagenome</name>
    <dbReference type="NCBI Taxonomy" id="412755"/>
    <lineage>
        <taxon>unclassified sequences</taxon>
        <taxon>metagenomes</taxon>
        <taxon>ecological metagenomes</taxon>
    </lineage>
</organism>
<dbReference type="AlphaFoldDB" id="X1JJF3"/>
<reference evidence="1" key="1">
    <citation type="journal article" date="2014" name="Front. Microbiol.">
        <title>High frequency of phylogenetically diverse reductive dehalogenase-homologous genes in deep subseafloor sedimentary metagenomes.</title>
        <authorList>
            <person name="Kawai M."/>
            <person name="Futagami T."/>
            <person name="Toyoda A."/>
            <person name="Takaki Y."/>
            <person name="Nishi S."/>
            <person name="Hori S."/>
            <person name="Arai W."/>
            <person name="Tsubouchi T."/>
            <person name="Morono Y."/>
            <person name="Uchiyama I."/>
            <person name="Ito T."/>
            <person name="Fujiyama A."/>
            <person name="Inagaki F."/>
            <person name="Takami H."/>
        </authorList>
    </citation>
    <scope>NUCLEOTIDE SEQUENCE</scope>
    <source>
        <strain evidence="1">Expedition CK06-06</strain>
    </source>
</reference>
<feature type="non-terminal residue" evidence="1">
    <location>
        <position position="1"/>
    </location>
</feature>
<evidence type="ECO:0000313" key="1">
    <source>
        <dbReference type="EMBL" id="GAH69863.1"/>
    </source>
</evidence>
<accession>X1JJF3</accession>
<protein>
    <submittedName>
        <fullName evidence="1">Uncharacterized protein</fullName>
    </submittedName>
</protein>
<dbReference type="EMBL" id="BARU01031016">
    <property type="protein sequence ID" value="GAH69863.1"/>
    <property type="molecule type" value="Genomic_DNA"/>
</dbReference>
<gene>
    <name evidence="1" type="ORF">S03H2_49118</name>
</gene>
<comment type="caution">
    <text evidence="1">The sequence shown here is derived from an EMBL/GenBank/DDBJ whole genome shotgun (WGS) entry which is preliminary data.</text>
</comment>
<proteinExistence type="predicted"/>